<accession>A0A4R0X712</accession>
<reference evidence="2 3" key="1">
    <citation type="submission" date="2017-02" db="EMBL/GenBank/DDBJ databases">
        <title>Paraburkholderia sophoroidis sp. nov. and Paraburkholderia steynii sp. nov. rhizobial symbionts of the fynbos legume Hypocalyptus sophoroides.</title>
        <authorList>
            <person name="Steenkamp E.T."/>
            <person name="Beukes C.W."/>
            <person name="Van Zyl E."/>
            <person name="Avontuur J."/>
            <person name="Chan W.Y."/>
            <person name="Hassen A."/>
            <person name="Palmer M."/>
            <person name="Mthombeni L."/>
            <person name="Phalane F."/>
            <person name="Sereme K."/>
            <person name="Venter S.N."/>
        </authorList>
    </citation>
    <scope>NUCLEOTIDE SEQUENCE [LARGE SCALE GENOMIC DNA]</scope>
    <source>
        <strain evidence="2 3">HC1.1ba</strain>
    </source>
</reference>
<comment type="caution">
    <text evidence="2">The sequence shown here is derived from an EMBL/GenBank/DDBJ whole genome shotgun (WGS) entry which is preliminary data.</text>
</comment>
<dbReference type="AlphaFoldDB" id="A0A4R0X712"/>
<keyword evidence="1" id="KW-0472">Membrane</keyword>
<protein>
    <submittedName>
        <fullName evidence="2">Uncharacterized protein</fullName>
    </submittedName>
</protein>
<proteinExistence type="predicted"/>
<keyword evidence="1" id="KW-1133">Transmembrane helix</keyword>
<dbReference type="Proteomes" id="UP000294200">
    <property type="component" value="Unassembled WGS sequence"/>
</dbReference>
<keyword evidence="3" id="KW-1185">Reference proteome</keyword>
<gene>
    <name evidence="2" type="ORF">BZM27_39580</name>
</gene>
<keyword evidence="1" id="KW-0812">Transmembrane</keyword>
<feature type="transmembrane region" description="Helical" evidence="1">
    <location>
        <begin position="6"/>
        <end position="26"/>
    </location>
</feature>
<evidence type="ECO:0000256" key="1">
    <source>
        <dbReference type="SAM" id="Phobius"/>
    </source>
</evidence>
<evidence type="ECO:0000313" key="2">
    <source>
        <dbReference type="EMBL" id="TCG04632.1"/>
    </source>
</evidence>
<evidence type="ECO:0000313" key="3">
    <source>
        <dbReference type="Proteomes" id="UP000294200"/>
    </source>
</evidence>
<organism evidence="2 3">
    <name type="scientific">Paraburkholderia steynii</name>
    <dbReference type="NCBI Taxonomy" id="1245441"/>
    <lineage>
        <taxon>Bacteria</taxon>
        <taxon>Pseudomonadati</taxon>
        <taxon>Pseudomonadota</taxon>
        <taxon>Betaproteobacteria</taxon>
        <taxon>Burkholderiales</taxon>
        <taxon>Burkholderiaceae</taxon>
        <taxon>Paraburkholderia</taxon>
    </lineage>
</organism>
<name>A0A4R0X712_9BURK</name>
<dbReference type="EMBL" id="MWML01000234">
    <property type="protein sequence ID" value="TCG04632.1"/>
    <property type="molecule type" value="Genomic_DNA"/>
</dbReference>
<sequence length="105" mass="12169">MKMQRVYLPCVFIVGICALVIAKMGYIRSYLDDEVQTTFFIKRHPTLIIEFYDPFANEGDDKSIDQLSISERARFAEYCKYRLGIDNNSTQALEKCKALKPGYLQ</sequence>